<proteinExistence type="predicted"/>
<organism evidence="1">
    <name type="scientific">Graphocephala atropunctata</name>
    <dbReference type="NCBI Taxonomy" id="36148"/>
    <lineage>
        <taxon>Eukaryota</taxon>
        <taxon>Metazoa</taxon>
        <taxon>Ecdysozoa</taxon>
        <taxon>Arthropoda</taxon>
        <taxon>Hexapoda</taxon>
        <taxon>Insecta</taxon>
        <taxon>Pterygota</taxon>
        <taxon>Neoptera</taxon>
        <taxon>Paraneoptera</taxon>
        <taxon>Hemiptera</taxon>
        <taxon>Auchenorrhyncha</taxon>
        <taxon>Membracoidea</taxon>
        <taxon>Cicadellidae</taxon>
        <taxon>Cicadellinae</taxon>
        <taxon>Cicadellini</taxon>
        <taxon>Graphocephala</taxon>
    </lineage>
</organism>
<feature type="non-terminal residue" evidence="1">
    <location>
        <position position="108"/>
    </location>
</feature>
<name>A0A1B6M0L8_9HEMI</name>
<sequence>NLGIEVSGVIEMPCIQQKHSFECGLHVLANAKYVAYHYCTIDDPDRPFVEWVTGEDHSKYTSELRSSKRSTKLKKDDQQCSSLGAETKFHQKPGNKWRTILKKNKLKP</sequence>
<evidence type="ECO:0008006" key="2">
    <source>
        <dbReference type="Google" id="ProtNLM"/>
    </source>
</evidence>
<reference evidence="1" key="1">
    <citation type="submission" date="2015-11" db="EMBL/GenBank/DDBJ databases">
        <title>De novo transcriptome assembly of four potential Pierce s Disease insect vectors from Arizona vineyards.</title>
        <authorList>
            <person name="Tassone E.E."/>
        </authorList>
    </citation>
    <scope>NUCLEOTIDE SEQUENCE</scope>
</reference>
<gene>
    <name evidence="1" type="ORF">g.1371</name>
</gene>
<dbReference type="AlphaFoldDB" id="A0A1B6M0L8"/>
<accession>A0A1B6M0L8</accession>
<dbReference type="EMBL" id="GEBQ01010520">
    <property type="protein sequence ID" value="JAT29457.1"/>
    <property type="molecule type" value="Transcribed_RNA"/>
</dbReference>
<protein>
    <recommendedName>
        <fullName evidence="2">Ubiquitin-like protease family profile domain-containing protein</fullName>
    </recommendedName>
</protein>
<feature type="non-terminal residue" evidence="1">
    <location>
        <position position="1"/>
    </location>
</feature>
<evidence type="ECO:0000313" key="1">
    <source>
        <dbReference type="EMBL" id="JAT29457.1"/>
    </source>
</evidence>